<dbReference type="Proteomes" id="UP000194153">
    <property type="component" value="Unassembled WGS sequence"/>
</dbReference>
<sequence length="160" mass="17751">MTKKEWVMRRFLTIAGVFFLLTLTLVQAGICAAPLQLLTMEEAALPEARNFGFAAALRSDGPSITARDLEVTAGDRTFPLEVSFAPRDGSQVDVNTLKLECLKSSNIDLTPRIRPYADKDGVKVDSISLPPGSYRFRVAISDFKGRFSEKEFTVRVTVNY</sequence>
<comment type="caution">
    <text evidence="1">The sequence shown here is derived from an EMBL/GenBank/DDBJ whole genome shotgun (WGS) entry which is preliminary data.</text>
</comment>
<accession>A0ABQ0MFU4</accession>
<reference evidence="2" key="2">
    <citation type="submission" date="2017-05" db="EMBL/GenBank/DDBJ databases">
        <title>Draft genome sequence of Geobacter pelophilus, a iron(III)-reducing bacteria.</title>
        <authorList>
            <person name="Aoyagi T."/>
            <person name="Koike H."/>
            <person name="Morita T."/>
            <person name="Sato Y."/>
            <person name="Habe H."/>
            <person name="Hori T."/>
        </authorList>
    </citation>
    <scope>NUCLEOTIDE SEQUENCE [LARGE SCALE GENOMIC DNA]</scope>
    <source>
        <strain evidence="2">Drf2</strain>
    </source>
</reference>
<gene>
    <name evidence="1" type="ORF">GPEL0_01f0838</name>
</gene>
<proteinExistence type="predicted"/>
<evidence type="ECO:0000313" key="1">
    <source>
        <dbReference type="EMBL" id="GAW65789.1"/>
    </source>
</evidence>
<name>A0ABQ0MFU4_9BACT</name>
<organism evidence="1 2">
    <name type="scientific">Geoanaerobacter pelophilus</name>
    <dbReference type="NCBI Taxonomy" id="60036"/>
    <lineage>
        <taxon>Bacteria</taxon>
        <taxon>Pseudomonadati</taxon>
        <taxon>Thermodesulfobacteriota</taxon>
        <taxon>Desulfuromonadia</taxon>
        <taxon>Geobacterales</taxon>
        <taxon>Geobacteraceae</taxon>
        <taxon>Geoanaerobacter</taxon>
    </lineage>
</organism>
<keyword evidence="2" id="KW-1185">Reference proteome</keyword>
<evidence type="ECO:0000313" key="2">
    <source>
        <dbReference type="Proteomes" id="UP000194153"/>
    </source>
</evidence>
<dbReference type="EMBL" id="BDQG01000001">
    <property type="protein sequence ID" value="GAW65789.1"/>
    <property type="molecule type" value="Genomic_DNA"/>
</dbReference>
<protein>
    <submittedName>
        <fullName evidence="1">Uncharacterized protein</fullName>
    </submittedName>
</protein>
<reference evidence="1 2" key="1">
    <citation type="submission" date="2017-04" db="EMBL/GenBank/DDBJ databases">
        <authorList>
            <consortium name="Geobacter pelophilus Genome Sequencing"/>
            <person name="Aoyagi T."/>
            <person name="Koike H."/>
            <person name="Hori T."/>
        </authorList>
    </citation>
    <scope>NUCLEOTIDE SEQUENCE [LARGE SCALE GENOMIC DNA]</scope>
    <source>
        <strain evidence="1 2">Drf2</strain>
    </source>
</reference>